<dbReference type="InterPro" id="IPR020846">
    <property type="entry name" value="MFS_dom"/>
</dbReference>
<dbReference type="Gene3D" id="1.20.1720.10">
    <property type="entry name" value="Multidrug resistance protein D"/>
    <property type="match status" value="1"/>
</dbReference>
<evidence type="ECO:0000259" key="6">
    <source>
        <dbReference type="PROSITE" id="PS50850"/>
    </source>
</evidence>
<dbReference type="SUPFAM" id="SSF103473">
    <property type="entry name" value="MFS general substrate transporter"/>
    <property type="match status" value="1"/>
</dbReference>
<evidence type="ECO:0000256" key="5">
    <source>
        <dbReference type="SAM" id="Phobius"/>
    </source>
</evidence>
<evidence type="ECO:0000256" key="1">
    <source>
        <dbReference type="ARBA" id="ARBA00004141"/>
    </source>
</evidence>
<dbReference type="FunFam" id="1.20.1250.20:FF:000436">
    <property type="entry name" value="MFS transporter, putative"/>
    <property type="match status" value="1"/>
</dbReference>
<dbReference type="InterPro" id="IPR011701">
    <property type="entry name" value="MFS"/>
</dbReference>
<evidence type="ECO:0000256" key="3">
    <source>
        <dbReference type="ARBA" id="ARBA00022989"/>
    </source>
</evidence>
<sequence length="363" mass="39115">MTTRQQAAERSLHNQINILPKRELVIVFAGLALPLLISFVDQNGIGVTLPTIARDLHAEDTISWAGTSSLIANTAFQMLYGRLSDIFGRKFVYLGAIMLLAIATLLCSFAENGTMFYVFRGIAGVGAGGLANLTMIIISDVCTLENKGYYQGIVGAFIGLGNVIGPFLAAAFVARGTWRAFFWTTAPIATLVGVISSYLIPSSQPKAGVKEGVKNIDYGGVILSSAGVTLLLIPISGGGAYFSWTSSLVISMLVLGSSSLLLFVLWEWKLAKLPMVPLDIFRSSAVSILLAQGFLFGSVYQSYLYYLPLYLQNARQYSVTQSAGAIAVLVGSQAVSSIISGYYISQLKKWKLFICSGFLLWTM</sequence>
<feature type="transmembrane region" description="Helical" evidence="5">
    <location>
        <begin position="24"/>
        <end position="41"/>
    </location>
</feature>
<feature type="transmembrane region" description="Helical" evidence="5">
    <location>
        <begin position="180"/>
        <end position="200"/>
    </location>
</feature>
<feature type="transmembrane region" description="Helical" evidence="5">
    <location>
        <begin position="221"/>
        <end position="242"/>
    </location>
</feature>
<keyword evidence="3 5" id="KW-1133">Transmembrane helix</keyword>
<feature type="domain" description="Major facilitator superfamily (MFS) profile" evidence="6">
    <location>
        <begin position="27"/>
        <end position="363"/>
    </location>
</feature>
<dbReference type="GO" id="GO:0005886">
    <property type="term" value="C:plasma membrane"/>
    <property type="evidence" value="ECO:0007669"/>
    <property type="project" value="TreeGrafter"/>
</dbReference>
<name>A0A1S8A8B6_ROSNE</name>
<dbReference type="PANTHER" id="PTHR23501">
    <property type="entry name" value="MAJOR FACILITATOR SUPERFAMILY"/>
    <property type="match status" value="1"/>
</dbReference>
<evidence type="ECO:0000256" key="2">
    <source>
        <dbReference type="ARBA" id="ARBA00022692"/>
    </source>
</evidence>
<comment type="subcellular location">
    <subcellularLocation>
        <location evidence="1">Membrane</location>
        <topology evidence="1">Multi-pass membrane protein</topology>
    </subcellularLocation>
</comment>
<feature type="transmembrane region" description="Helical" evidence="5">
    <location>
        <begin position="91"/>
        <end position="111"/>
    </location>
</feature>
<dbReference type="OrthoDB" id="10021397at2759"/>
<dbReference type="Proteomes" id="UP000054516">
    <property type="component" value="Unassembled WGS sequence"/>
</dbReference>
<gene>
    <name evidence="7" type="ORF">SAMD00023353_2801610</name>
</gene>
<dbReference type="InterPro" id="IPR036259">
    <property type="entry name" value="MFS_trans_sf"/>
</dbReference>
<dbReference type="OMA" id="ISYTGHY"/>
<dbReference type="PROSITE" id="PS50850">
    <property type="entry name" value="MFS"/>
    <property type="match status" value="1"/>
</dbReference>
<feature type="transmembrane region" description="Helical" evidence="5">
    <location>
        <begin position="323"/>
        <end position="344"/>
    </location>
</feature>
<protein>
    <submittedName>
        <fullName evidence="7">Putative MFS transporter</fullName>
    </submittedName>
</protein>
<keyword evidence="4 5" id="KW-0472">Membrane</keyword>
<feature type="transmembrane region" description="Helical" evidence="5">
    <location>
        <begin position="280"/>
        <end position="303"/>
    </location>
</feature>
<dbReference type="Gene3D" id="1.20.1250.20">
    <property type="entry name" value="MFS general substrate transporter like domains"/>
    <property type="match status" value="1"/>
</dbReference>
<keyword evidence="2 5" id="KW-0812">Transmembrane</keyword>
<dbReference type="PANTHER" id="PTHR23501:SF78">
    <property type="entry name" value="MAJOR FACILITATOR SUPERFAMILY (MFS) PROFILE DOMAIN-CONTAINING PROTEIN-RELATED"/>
    <property type="match status" value="1"/>
</dbReference>
<dbReference type="GO" id="GO:0022857">
    <property type="term" value="F:transmembrane transporter activity"/>
    <property type="evidence" value="ECO:0007669"/>
    <property type="project" value="InterPro"/>
</dbReference>
<feature type="transmembrane region" description="Helical" evidence="5">
    <location>
        <begin position="117"/>
        <end position="138"/>
    </location>
</feature>
<dbReference type="Pfam" id="PF07690">
    <property type="entry name" value="MFS_1"/>
    <property type="match status" value="1"/>
</dbReference>
<dbReference type="EMBL" id="DF977473">
    <property type="protein sequence ID" value="GAW26348.1"/>
    <property type="molecule type" value="Genomic_DNA"/>
</dbReference>
<keyword evidence="8" id="KW-1185">Reference proteome</keyword>
<reference evidence="7" key="1">
    <citation type="submission" date="2016-03" db="EMBL/GenBank/DDBJ databases">
        <title>Draft genome sequence of Rosellinia necatrix.</title>
        <authorList>
            <person name="Kanematsu S."/>
        </authorList>
    </citation>
    <scope>NUCLEOTIDE SEQUENCE [LARGE SCALE GENOMIC DNA]</scope>
    <source>
        <strain evidence="7">W97</strain>
    </source>
</reference>
<evidence type="ECO:0000313" key="8">
    <source>
        <dbReference type="Proteomes" id="UP000054516"/>
    </source>
</evidence>
<feature type="transmembrane region" description="Helical" evidence="5">
    <location>
        <begin position="248"/>
        <end position="268"/>
    </location>
</feature>
<dbReference type="STRING" id="77044.A0A1S8A8B6"/>
<dbReference type="AlphaFoldDB" id="A0A1S8A8B6"/>
<feature type="transmembrane region" description="Helical" evidence="5">
    <location>
        <begin position="150"/>
        <end position="174"/>
    </location>
</feature>
<evidence type="ECO:0000256" key="4">
    <source>
        <dbReference type="ARBA" id="ARBA00023136"/>
    </source>
</evidence>
<dbReference type="PRINTS" id="PR01036">
    <property type="entry name" value="TCRTETB"/>
</dbReference>
<organism evidence="7">
    <name type="scientific">Rosellinia necatrix</name>
    <name type="common">White root-rot fungus</name>
    <dbReference type="NCBI Taxonomy" id="77044"/>
    <lineage>
        <taxon>Eukaryota</taxon>
        <taxon>Fungi</taxon>
        <taxon>Dikarya</taxon>
        <taxon>Ascomycota</taxon>
        <taxon>Pezizomycotina</taxon>
        <taxon>Sordariomycetes</taxon>
        <taxon>Xylariomycetidae</taxon>
        <taxon>Xylariales</taxon>
        <taxon>Xylariaceae</taxon>
        <taxon>Rosellinia</taxon>
    </lineage>
</organism>
<proteinExistence type="predicted"/>
<evidence type="ECO:0000313" key="7">
    <source>
        <dbReference type="EMBL" id="GAW26348.1"/>
    </source>
</evidence>
<accession>A0A1S8A8B6</accession>